<protein>
    <submittedName>
        <fullName evidence="1">Uncharacterized protein</fullName>
    </submittedName>
</protein>
<proteinExistence type="predicted"/>
<name>A0A0D9ZRT9_9ORYZ</name>
<organism evidence="1">
    <name type="scientific">Oryza glumipatula</name>
    <dbReference type="NCBI Taxonomy" id="40148"/>
    <lineage>
        <taxon>Eukaryota</taxon>
        <taxon>Viridiplantae</taxon>
        <taxon>Streptophyta</taxon>
        <taxon>Embryophyta</taxon>
        <taxon>Tracheophyta</taxon>
        <taxon>Spermatophyta</taxon>
        <taxon>Magnoliopsida</taxon>
        <taxon>Liliopsida</taxon>
        <taxon>Poales</taxon>
        <taxon>Poaceae</taxon>
        <taxon>BOP clade</taxon>
        <taxon>Oryzoideae</taxon>
        <taxon>Oryzeae</taxon>
        <taxon>Oryzinae</taxon>
        <taxon>Oryza</taxon>
    </lineage>
</organism>
<dbReference type="AlphaFoldDB" id="A0A0D9ZRT9"/>
<dbReference type="Proteomes" id="UP000026961">
    <property type="component" value="Chromosome 4"/>
</dbReference>
<evidence type="ECO:0000313" key="2">
    <source>
        <dbReference type="Proteomes" id="UP000026961"/>
    </source>
</evidence>
<reference evidence="1" key="2">
    <citation type="submission" date="2018-05" db="EMBL/GenBank/DDBJ databases">
        <title>OgluRS3 (Oryza glumaepatula Reference Sequence Version 3).</title>
        <authorList>
            <person name="Zhang J."/>
            <person name="Kudrna D."/>
            <person name="Lee S."/>
            <person name="Talag J."/>
            <person name="Welchert J."/>
            <person name="Wing R.A."/>
        </authorList>
    </citation>
    <scope>NUCLEOTIDE SEQUENCE [LARGE SCALE GENOMIC DNA]</scope>
</reference>
<evidence type="ECO:0000313" key="1">
    <source>
        <dbReference type="EnsemblPlants" id="OGLUM04G27910.1"/>
    </source>
</evidence>
<dbReference type="EnsemblPlants" id="OGLUM04G27910.1">
    <property type="protein sequence ID" value="OGLUM04G27910.1"/>
    <property type="gene ID" value="OGLUM04G27910"/>
</dbReference>
<accession>A0A0D9ZRT9</accession>
<dbReference type="Gramene" id="OGLUM04G27910.1">
    <property type="protein sequence ID" value="OGLUM04G27910.1"/>
    <property type="gene ID" value="OGLUM04G27910"/>
</dbReference>
<reference evidence="1" key="1">
    <citation type="submission" date="2015-04" db="UniProtKB">
        <authorList>
            <consortium name="EnsemblPlants"/>
        </authorList>
    </citation>
    <scope>IDENTIFICATION</scope>
</reference>
<keyword evidence="2" id="KW-1185">Reference proteome</keyword>
<dbReference type="HOGENOM" id="CLU_070199_0_0_1"/>
<sequence length="341" mass="37584">MRKPHRRRRAVGRRGLGCAMVLYFRVLGDARAERRMCSKRESMALLGFGCGWPSPIPVNEKAGKASYDLPCCMILLSFDRGDQVVVASTFELGEDILGRTELTLIKRIRVSCKDGLKNLRSPIRDVQTCNALEDASPPPVYLSKPAPGFVGELARVVADEIVPEAAVRLHEPLAGVDDAMIRPPPLLLPGAFRRASLRPSSSPMRSISCMDMNVAGEDRTRSSIGVIIAKRTASYVADPFCHHEHVMHDASIIKVCVTHVAGLPVKRRREAKHRFDRSSVSGHQVRTSADQKYCTAKIFTEVGRQGDVRDGQVEKKLENAFLVGQKLHLPPCSPCKGRQGT</sequence>